<evidence type="ECO:0000256" key="1">
    <source>
        <dbReference type="ARBA" id="ARBA00022801"/>
    </source>
</evidence>
<reference evidence="3 4" key="1">
    <citation type="submission" date="2020-08" db="EMBL/GenBank/DDBJ databases">
        <title>Genomic Encyclopedia of Type Strains, Phase IV (KMG-IV): sequencing the most valuable type-strain genomes for metagenomic binning, comparative biology and taxonomic classification.</title>
        <authorList>
            <person name="Goeker M."/>
        </authorList>
    </citation>
    <scope>NUCLEOTIDE SEQUENCE [LARGE SCALE GENOMIC DNA]</scope>
    <source>
        <strain evidence="3 4">DSM 23562</strain>
    </source>
</reference>
<dbReference type="PANTHER" id="PTHR43283:SF11">
    <property type="entry name" value="BETA-LACTAMASE-RELATED DOMAIN-CONTAINING PROTEIN"/>
    <property type="match status" value="1"/>
</dbReference>
<keyword evidence="4" id="KW-1185">Reference proteome</keyword>
<comment type="caution">
    <text evidence="3">The sequence shown here is derived from an EMBL/GenBank/DDBJ whole genome shotgun (WGS) entry which is preliminary data.</text>
</comment>
<evidence type="ECO:0000313" key="4">
    <source>
        <dbReference type="Proteomes" id="UP000520814"/>
    </source>
</evidence>
<dbReference type="EMBL" id="JACHGW010000007">
    <property type="protein sequence ID" value="MBB6053441.1"/>
    <property type="molecule type" value="Genomic_DNA"/>
</dbReference>
<gene>
    <name evidence="3" type="ORF">HNQ39_005276</name>
</gene>
<dbReference type="GO" id="GO:0016787">
    <property type="term" value="F:hydrolase activity"/>
    <property type="evidence" value="ECO:0007669"/>
    <property type="project" value="UniProtKB-KW"/>
</dbReference>
<dbReference type="AlphaFoldDB" id="A0A7W9SV72"/>
<dbReference type="SUPFAM" id="SSF56601">
    <property type="entry name" value="beta-lactamase/transpeptidase-like"/>
    <property type="match status" value="1"/>
</dbReference>
<dbReference type="Pfam" id="PF00144">
    <property type="entry name" value="Beta-lactamase"/>
    <property type="match status" value="1"/>
</dbReference>
<dbReference type="Gene3D" id="3.40.710.10">
    <property type="entry name" value="DD-peptidase/beta-lactamase superfamily"/>
    <property type="match status" value="1"/>
</dbReference>
<organism evidence="3 4">
    <name type="scientific">Armatimonas rosea</name>
    <dbReference type="NCBI Taxonomy" id="685828"/>
    <lineage>
        <taxon>Bacteria</taxon>
        <taxon>Bacillati</taxon>
        <taxon>Armatimonadota</taxon>
        <taxon>Armatimonadia</taxon>
        <taxon>Armatimonadales</taxon>
        <taxon>Armatimonadaceae</taxon>
        <taxon>Armatimonas</taxon>
    </lineage>
</organism>
<proteinExistence type="predicted"/>
<dbReference type="Proteomes" id="UP000520814">
    <property type="component" value="Unassembled WGS sequence"/>
</dbReference>
<dbReference type="PANTHER" id="PTHR43283">
    <property type="entry name" value="BETA-LACTAMASE-RELATED"/>
    <property type="match status" value="1"/>
</dbReference>
<dbReference type="RefSeq" id="WP_184203536.1">
    <property type="nucleotide sequence ID" value="NZ_JACHGW010000007.1"/>
</dbReference>
<name>A0A7W9SV72_ARMRO</name>
<dbReference type="InterPro" id="IPR050789">
    <property type="entry name" value="Diverse_Enzym_Activities"/>
</dbReference>
<evidence type="ECO:0000259" key="2">
    <source>
        <dbReference type="Pfam" id="PF00144"/>
    </source>
</evidence>
<feature type="domain" description="Beta-lactamase-related" evidence="2">
    <location>
        <begin position="10"/>
        <end position="329"/>
    </location>
</feature>
<sequence>MPTNRFHAAAALVEEAVEKKGVPGAVLVILHKGEVAHRQCWGYAGLRPEKRPLTCETLFDLASLTKPIATGSALALLLEEGKVTLDDPMERYLPAFAARPGITVRHLATHCAGIPAGGAYANRNVTLSEIVEEIARSRKMAEIGTKFIYSDYSAISLGALVERVTGQRLDLFCRERVFAPLGMNDTTYRPGVRLAPRCASTAAGDDTPGSRGWVHDPTASSLQHTGCVSGNAGLFSNGDDLARYAQLMLRRGKGLLRPETVQLMTTPQSPLSGPDGQRGVLWDIGSAYAIRGEFLEGSYGHTGFTGTSIWIVPQAATAVILLTNAVHSSNITPKNAVIALRRELSTQVWHSIQ</sequence>
<evidence type="ECO:0000313" key="3">
    <source>
        <dbReference type="EMBL" id="MBB6053441.1"/>
    </source>
</evidence>
<keyword evidence="1" id="KW-0378">Hydrolase</keyword>
<dbReference type="InterPro" id="IPR012338">
    <property type="entry name" value="Beta-lactam/transpept-like"/>
</dbReference>
<dbReference type="InterPro" id="IPR001466">
    <property type="entry name" value="Beta-lactam-related"/>
</dbReference>
<protein>
    <submittedName>
        <fullName evidence="3">CubicO group peptidase (Beta-lactamase class C family)</fullName>
    </submittedName>
</protein>
<accession>A0A7W9SV72</accession>